<dbReference type="InterPro" id="IPR029044">
    <property type="entry name" value="Nucleotide-diphossugar_trans"/>
</dbReference>
<comment type="cofactor">
    <cofactor evidence="1">
        <name>Mg(2+)</name>
        <dbReference type="ChEBI" id="CHEBI:18420"/>
    </cofactor>
</comment>
<evidence type="ECO:0000256" key="9">
    <source>
        <dbReference type="ARBA" id="ARBA00048997"/>
    </source>
</evidence>
<evidence type="ECO:0000313" key="12">
    <source>
        <dbReference type="Proteomes" id="UP000654482"/>
    </source>
</evidence>
<dbReference type="Gene3D" id="3.90.550.10">
    <property type="entry name" value="Spore Coat Polysaccharide Biosynthesis Protein SpsA, Chain A"/>
    <property type="match status" value="1"/>
</dbReference>
<evidence type="ECO:0000256" key="1">
    <source>
        <dbReference type="ARBA" id="ARBA00001946"/>
    </source>
</evidence>
<dbReference type="GO" id="GO:0016757">
    <property type="term" value="F:glycosyltransferase activity"/>
    <property type="evidence" value="ECO:0007669"/>
    <property type="project" value="UniProtKB-KW"/>
</dbReference>
<name>A0A8J7DX54_9CYAN</name>
<comment type="catalytic activity">
    <reaction evidence="8">
        <text>(2R)-3-phosphoglycerate + UDP-alpha-D-glucose = (2R)-2-O-(alpha-D-glucopyranosyl)-3-phospho-glycerate + UDP + H(+)</text>
        <dbReference type="Rhea" id="RHEA:31319"/>
        <dbReference type="ChEBI" id="CHEBI:15378"/>
        <dbReference type="ChEBI" id="CHEBI:58223"/>
        <dbReference type="ChEBI" id="CHEBI:58272"/>
        <dbReference type="ChEBI" id="CHEBI:58885"/>
        <dbReference type="ChEBI" id="CHEBI:62600"/>
        <dbReference type="EC" id="2.4.1.266"/>
    </reaction>
    <physiologicalReaction direction="left-to-right" evidence="8">
        <dbReference type="Rhea" id="RHEA:31320"/>
    </physiologicalReaction>
</comment>
<proteinExistence type="inferred from homology"/>
<evidence type="ECO:0000256" key="8">
    <source>
        <dbReference type="ARBA" id="ARBA00048689"/>
    </source>
</evidence>
<dbReference type="RefSeq" id="WP_194029962.1">
    <property type="nucleotide sequence ID" value="NZ_JADEWZ010000018.1"/>
</dbReference>
<feature type="domain" description="Glycosyltransferase 2-like" evidence="10">
    <location>
        <begin position="15"/>
        <end position="122"/>
    </location>
</feature>
<accession>A0A8J7DX54</accession>
<gene>
    <name evidence="11" type="ORF">IQ249_13270</name>
</gene>
<evidence type="ECO:0000256" key="2">
    <source>
        <dbReference type="ARBA" id="ARBA00006739"/>
    </source>
</evidence>
<comment type="catalytic activity">
    <reaction evidence="9">
        <text>an NDP-alpha-D-glucose + (2R)-3-phosphoglycerate = (2R)-2-O-(alpha-D-glucopyranosyl)-3-phospho-glycerate + a ribonucleoside 5'-diphosphate + H(+)</text>
        <dbReference type="Rhea" id="RHEA:47244"/>
        <dbReference type="ChEBI" id="CHEBI:15378"/>
        <dbReference type="ChEBI" id="CHEBI:57930"/>
        <dbReference type="ChEBI" id="CHEBI:58272"/>
        <dbReference type="ChEBI" id="CHEBI:62600"/>
        <dbReference type="ChEBI" id="CHEBI:76533"/>
        <dbReference type="EC" id="2.4.1.266"/>
    </reaction>
    <physiologicalReaction direction="left-to-right" evidence="9">
        <dbReference type="Rhea" id="RHEA:47245"/>
    </physiologicalReaction>
</comment>
<evidence type="ECO:0000259" key="10">
    <source>
        <dbReference type="Pfam" id="PF00535"/>
    </source>
</evidence>
<dbReference type="EC" id="2.4.1.266" evidence="6"/>
<dbReference type="SUPFAM" id="SSF53448">
    <property type="entry name" value="Nucleotide-diphospho-sugar transferases"/>
    <property type="match status" value="1"/>
</dbReference>
<evidence type="ECO:0000313" key="11">
    <source>
        <dbReference type="EMBL" id="MBE9116871.1"/>
    </source>
</evidence>
<evidence type="ECO:0000256" key="7">
    <source>
        <dbReference type="ARBA" id="ARBA00040894"/>
    </source>
</evidence>
<dbReference type="PANTHER" id="PTHR48090:SF10">
    <property type="entry name" value="GLUCOSYL-3-PHOSPHOGLYCERATE SYNTHASE"/>
    <property type="match status" value="1"/>
</dbReference>
<keyword evidence="4" id="KW-0808">Transferase</keyword>
<keyword evidence="5" id="KW-0460">Magnesium</keyword>
<organism evidence="11 12">
    <name type="scientific">Lusitaniella coriacea LEGE 07157</name>
    <dbReference type="NCBI Taxonomy" id="945747"/>
    <lineage>
        <taxon>Bacteria</taxon>
        <taxon>Bacillati</taxon>
        <taxon>Cyanobacteriota</taxon>
        <taxon>Cyanophyceae</taxon>
        <taxon>Spirulinales</taxon>
        <taxon>Lusitaniellaceae</taxon>
        <taxon>Lusitaniella</taxon>
    </lineage>
</organism>
<evidence type="ECO:0000256" key="3">
    <source>
        <dbReference type="ARBA" id="ARBA00022676"/>
    </source>
</evidence>
<sequence length="261" mass="29081">MHLPIVSDPKTKQLSIIVPAYNEESTLGITVTEILSIAPKILDTYEVIIVNDGSTDDTAITADYLAQQHSCVSVIHQPTNRGVGAAYIAGLGAAQYEYLTLVPGDNAFNAAGIEALFKAVGTAELLVSYRSNMKVRTPLRHFLSIACTLSMQLLTGRPIRDAHSLYVYPVALARQIKVNPGYGYHIESLSKMLLRAESYKEVQVWLNPRPDESSGVMKPRVIFSLIATMLRQFVERFRNFISRRPTEKVVEKSQRKVKVMK</sequence>
<keyword evidence="3" id="KW-0328">Glycosyltransferase</keyword>
<protein>
    <recommendedName>
        <fullName evidence="7">Glucosyl-3-phosphoglycerate synthase</fullName>
        <ecNumber evidence="6">2.4.1.266</ecNumber>
    </recommendedName>
</protein>
<dbReference type="CDD" id="cd04179">
    <property type="entry name" value="DPM_DPG-synthase_like"/>
    <property type="match status" value="1"/>
</dbReference>
<dbReference type="PANTHER" id="PTHR48090">
    <property type="entry name" value="UNDECAPRENYL-PHOSPHATE 4-DEOXY-4-FORMAMIDO-L-ARABINOSE TRANSFERASE-RELATED"/>
    <property type="match status" value="1"/>
</dbReference>
<dbReference type="InterPro" id="IPR050256">
    <property type="entry name" value="Glycosyltransferase_2"/>
</dbReference>
<evidence type="ECO:0000256" key="4">
    <source>
        <dbReference type="ARBA" id="ARBA00022679"/>
    </source>
</evidence>
<comment type="similarity">
    <text evidence="2">Belongs to the glycosyltransferase 2 family.</text>
</comment>
<dbReference type="InterPro" id="IPR001173">
    <property type="entry name" value="Glyco_trans_2-like"/>
</dbReference>
<dbReference type="AlphaFoldDB" id="A0A8J7DX54"/>
<comment type="caution">
    <text evidence="11">The sequence shown here is derived from an EMBL/GenBank/DDBJ whole genome shotgun (WGS) entry which is preliminary data.</text>
</comment>
<dbReference type="Pfam" id="PF00535">
    <property type="entry name" value="Glycos_transf_2"/>
    <property type="match status" value="1"/>
</dbReference>
<evidence type="ECO:0000256" key="5">
    <source>
        <dbReference type="ARBA" id="ARBA00022842"/>
    </source>
</evidence>
<evidence type="ECO:0000256" key="6">
    <source>
        <dbReference type="ARBA" id="ARBA00039022"/>
    </source>
</evidence>
<dbReference type="EMBL" id="JADEWZ010000018">
    <property type="protein sequence ID" value="MBE9116871.1"/>
    <property type="molecule type" value="Genomic_DNA"/>
</dbReference>
<dbReference type="Proteomes" id="UP000654482">
    <property type="component" value="Unassembled WGS sequence"/>
</dbReference>
<reference evidence="11" key="1">
    <citation type="submission" date="2020-10" db="EMBL/GenBank/DDBJ databases">
        <authorList>
            <person name="Castelo-Branco R."/>
            <person name="Eusebio N."/>
            <person name="Adriana R."/>
            <person name="Vieira A."/>
            <person name="Brugerolle De Fraissinette N."/>
            <person name="Rezende De Castro R."/>
            <person name="Schneider M.P."/>
            <person name="Vasconcelos V."/>
            <person name="Leao P.N."/>
        </authorList>
    </citation>
    <scope>NUCLEOTIDE SEQUENCE</scope>
    <source>
        <strain evidence="11">LEGE 07157</strain>
    </source>
</reference>
<keyword evidence="12" id="KW-1185">Reference proteome</keyword>